<accession>A0A7X0PHI2</accession>
<keyword evidence="2" id="KW-1185">Reference proteome</keyword>
<name>A0A7X0PHI2_9BURK</name>
<dbReference type="AlphaFoldDB" id="A0A7X0PHI2"/>
<dbReference type="EMBL" id="JACHLK010000011">
    <property type="protein sequence ID" value="MBB6562060.1"/>
    <property type="molecule type" value="Genomic_DNA"/>
</dbReference>
<dbReference type="RefSeq" id="WP_184861719.1">
    <property type="nucleotide sequence ID" value="NZ_JACHLK010000011.1"/>
</dbReference>
<comment type="caution">
    <text evidence="1">The sequence shown here is derived from an EMBL/GenBank/DDBJ whole genome shotgun (WGS) entry which is preliminary data.</text>
</comment>
<protein>
    <submittedName>
        <fullName evidence="1">Uncharacterized protein</fullName>
    </submittedName>
</protein>
<evidence type="ECO:0000313" key="2">
    <source>
        <dbReference type="Proteomes" id="UP000575083"/>
    </source>
</evidence>
<dbReference type="Proteomes" id="UP000575083">
    <property type="component" value="Unassembled WGS sequence"/>
</dbReference>
<evidence type="ECO:0000313" key="1">
    <source>
        <dbReference type="EMBL" id="MBB6562060.1"/>
    </source>
</evidence>
<sequence length="142" mass="15593">MMRRHALHQGMRVLLAGMAGLATGGGRAQGPHAHGGKVWLRVRNDSDTPFEHVWQGWPQRGTDVDLGPLQPGQTSRWHGFPAELPHYRKTRIQLPDRQVTDVIDSAFPAGRKALAPGYYTLAYSGSGSPGLQLRLIEDPGPR</sequence>
<gene>
    <name evidence="1" type="ORF">HNP48_004769</name>
</gene>
<proteinExistence type="predicted"/>
<reference evidence="1 2" key="1">
    <citation type="submission" date="2020-08" db="EMBL/GenBank/DDBJ databases">
        <title>Functional genomics of gut bacteria from endangered species of beetles.</title>
        <authorList>
            <person name="Carlos-Shanley C."/>
        </authorList>
    </citation>
    <scope>NUCLEOTIDE SEQUENCE [LARGE SCALE GENOMIC DNA]</scope>
    <source>
        <strain evidence="1 2">S00198</strain>
    </source>
</reference>
<organism evidence="1 2">
    <name type="scientific">Acidovorax soli</name>
    <dbReference type="NCBI Taxonomy" id="592050"/>
    <lineage>
        <taxon>Bacteria</taxon>
        <taxon>Pseudomonadati</taxon>
        <taxon>Pseudomonadota</taxon>
        <taxon>Betaproteobacteria</taxon>
        <taxon>Burkholderiales</taxon>
        <taxon>Comamonadaceae</taxon>
        <taxon>Acidovorax</taxon>
    </lineage>
</organism>